<keyword evidence="1" id="KW-0812">Transmembrane</keyword>
<comment type="caution">
    <text evidence="2">The sequence shown here is derived from an EMBL/GenBank/DDBJ whole genome shotgun (WGS) entry which is preliminary data.</text>
</comment>
<dbReference type="EMBL" id="CABM01000030">
    <property type="protein sequence ID" value="CBH96643.1"/>
    <property type="molecule type" value="Genomic_DNA"/>
</dbReference>
<reference evidence="2" key="1">
    <citation type="submission" date="2009-10" db="EMBL/GenBank/DDBJ databases">
        <title>Diversity of trophic interactions inside an arsenic-rich microbial ecosystem.</title>
        <authorList>
            <person name="Bertin P.N."/>
            <person name="Heinrich-Salmeron A."/>
            <person name="Pelletier E."/>
            <person name="Goulhen-Chollet F."/>
            <person name="Arsene-Ploetze F."/>
            <person name="Gallien S."/>
            <person name="Calteau A."/>
            <person name="Vallenet D."/>
            <person name="Casiot C."/>
            <person name="Chane-Woon-Ming B."/>
            <person name="Giloteaux L."/>
            <person name="Barakat M."/>
            <person name="Bonnefoy V."/>
            <person name="Bruneel O."/>
            <person name="Chandler M."/>
            <person name="Cleiss J."/>
            <person name="Duran R."/>
            <person name="Elbaz-Poulichet F."/>
            <person name="Fonknechten N."/>
            <person name="Lauga B."/>
            <person name="Mornico D."/>
            <person name="Ortet P."/>
            <person name="Schaeffer C."/>
            <person name="Siguier P."/>
            <person name="Alexander Thil Smith A."/>
            <person name="Van Dorsselaer A."/>
            <person name="Weissenbach J."/>
            <person name="Medigue C."/>
            <person name="Le Paslier D."/>
        </authorList>
    </citation>
    <scope>NUCLEOTIDE SEQUENCE</scope>
</reference>
<sequence>MDRIAALADIIPPAPPPPLPPAAWWQLPAVWLAAVIVTLVVGWALLWLHRSRRWRRLGDAVAQISLGSANNPGAVNMAHRATALAAQLRAVLPESDWPSALRLTLDTLRFAPRSATEALAALQQVAAAIQAASCQAARAAWRPSNPAQAVFARALRHMAQDAARPTSPIQAQIRA</sequence>
<gene>
    <name evidence="2" type="ORF">CARN2_2358</name>
</gene>
<evidence type="ECO:0008006" key="3">
    <source>
        <dbReference type="Google" id="ProtNLM"/>
    </source>
</evidence>
<keyword evidence="1" id="KW-0472">Membrane</keyword>
<evidence type="ECO:0000256" key="1">
    <source>
        <dbReference type="SAM" id="Phobius"/>
    </source>
</evidence>
<proteinExistence type="predicted"/>
<protein>
    <recommendedName>
        <fullName evidence="3">DUF4381 domain-containing protein</fullName>
    </recommendedName>
</protein>
<evidence type="ECO:0000313" key="2">
    <source>
        <dbReference type="EMBL" id="CBH96643.1"/>
    </source>
</evidence>
<feature type="transmembrane region" description="Helical" evidence="1">
    <location>
        <begin position="23"/>
        <end position="48"/>
    </location>
</feature>
<name>E6PNZ1_9ZZZZ</name>
<accession>E6PNZ1</accession>
<organism evidence="2">
    <name type="scientific">mine drainage metagenome</name>
    <dbReference type="NCBI Taxonomy" id="410659"/>
    <lineage>
        <taxon>unclassified sequences</taxon>
        <taxon>metagenomes</taxon>
        <taxon>ecological metagenomes</taxon>
    </lineage>
</organism>
<keyword evidence="1" id="KW-1133">Transmembrane helix</keyword>
<dbReference type="AlphaFoldDB" id="E6PNZ1"/>